<keyword evidence="1" id="KW-0645">Protease</keyword>
<dbReference type="EC" id="3.4.23.-" evidence="1"/>
<dbReference type="Proteomes" id="UP000256873">
    <property type="component" value="Unassembled WGS sequence"/>
</dbReference>
<dbReference type="AlphaFoldDB" id="A0A3E0L700"/>
<keyword evidence="1" id="KW-0378">Hydrolase</keyword>
<comment type="caution">
    <text evidence="1">The sequence shown here is derived from an EMBL/GenBank/DDBJ whole genome shotgun (WGS) entry which is preliminary data.</text>
</comment>
<dbReference type="NCBIfam" id="TIGR03698">
    <property type="entry name" value="clan_AA_DTGF"/>
    <property type="match status" value="1"/>
</dbReference>
<reference evidence="1 2" key="1">
    <citation type="submission" date="2017-10" db="EMBL/GenBank/DDBJ databases">
        <title>A large-scale comparative metagenomic study reveals the eutrophication-driven functional interactions in six Microcystis-epibionts communities.</title>
        <authorList>
            <person name="Li Q."/>
            <person name="Lin F."/>
        </authorList>
    </citation>
    <scope>NUCLEOTIDE SEQUENCE [LARGE SCALE GENOMIC DNA]</scope>
    <source>
        <strain evidence="1">TF09</strain>
    </source>
</reference>
<sequence>MMMRGYVNQNYEAMLSLVVRNGDKLKSITAVIDTGFTGFLSLPIATIRELELSWSYRDRATLGDGSEVLFDIYDGMVIWGGQYREIEINAAETEPLIGMSLLRGYRLQVDTVKGGLVTISELPIAV</sequence>
<evidence type="ECO:0000313" key="2">
    <source>
        <dbReference type="Proteomes" id="UP000256873"/>
    </source>
</evidence>
<name>A0A3E0L700_9CHRO</name>
<dbReference type="InterPro" id="IPR022274">
    <property type="entry name" value="Peptidase_asp_AF0612"/>
</dbReference>
<evidence type="ECO:0000313" key="1">
    <source>
        <dbReference type="EMBL" id="REJ43258.1"/>
    </source>
</evidence>
<gene>
    <name evidence="1" type="ORF">DWQ54_10455</name>
</gene>
<dbReference type="GO" id="GO:0008233">
    <property type="term" value="F:peptidase activity"/>
    <property type="evidence" value="ECO:0007669"/>
    <property type="project" value="UniProtKB-KW"/>
</dbReference>
<organism evidence="1 2">
    <name type="scientific">Microcystis flos-aquae TF09</name>
    <dbReference type="NCBI Taxonomy" id="2060473"/>
    <lineage>
        <taxon>Bacteria</taxon>
        <taxon>Bacillati</taxon>
        <taxon>Cyanobacteriota</taxon>
        <taxon>Cyanophyceae</taxon>
        <taxon>Oscillatoriophycideae</taxon>
        <taxon>Chroococcales</taxon>
        <taxon>Microcystaceae</taxon>
        <taxon>Microcystis</taxon>
    </lineage>
</organism>
<accession>A0A3E0L700</accession>
<protein>
    <submittedName>
        <fullName evidence="1">Clan AA aspartic protease</fullName>
        <ecNumber evidence="1">3.4.23.-</ecNumber>
    </submittedName>
</protein>
<dbReference type="GO" id="GO:0006508">
    <property type="term" value="P:proteolysis"/>
    <property type="evidence" value="ECO:0007669"/>
    <property type="project" value="UniProtKB-KW"/>
</dbReference>
<proteinExistence type="predicted"/>
<dbReference type="EMBL" id="QQWC01000002">
    <property type="protein sequence ID" value="REJ43258.1"/>
    <property type="molecule type" value="Genomic_DNA"/>
</dbReference>